<dbReference type="InterPro" id="IPR052901">
    <property type="entry name" value="Bact_TGase-like"/>
</dbReference>
<evidence type="ECO:0000259" key="2">
    <source>
        <dbReference type="SMART" id="SM00460"/>
    </source>
</evidence>
<feature type="transmembrane region" description="Helical" evidence="1">
    <location>
        <begin position="73"/>
        <end position="91"/>
    </location>
</feature>
<feature type="transmembrane region" description="Helical" evidence="1">
    <location>
        <begin position="132"/>
        <end position="152"/>
    </location>
</feature>
<evidence type="ECO:0000256" key="1">
    <source>
        <dbReference type="SAM" id="Phobius"/>
    </source>
</evidence>
<keyword evidence="1" id="KW-0812">Transmembrane</keyword>
<dbReference type="EMBL" id="JACRSW010000001">
    <property type="protein sequence ID" value="MBC8556216.1"/>
    <property type="molecule type" value="Genomic_DNA"/>
</dbReference>
<dbReference type="Pfam" id="PF01841">
    <property type="entry name" value="Transglut_core"/>
    <property type="match status" value="1"/>
</dbReference>
<keyword evidence="4" id="KW-1185">Reference proteome</keyword>
<proteinExistence type="predicted"/>
<reference evidence="3 4" key="1">
    <citation type="submission" date="2020-08" db="EMBL/GenBank/DDBJ databases">
        <title>Genome public.</title>
        <authorList>
            <person name="Liu C."/>
            <person name="Sun Q."/>
        </authorList>
    </citation>
    <scope>NUCLEOTIDE SEQUENCE [LARGE SCALE GENOMIC DNA]</scope>
    <source>
        <strain evidence="3 4">BX3</strain>
    </source>
</reference>
<feature type="transmembrane region" description="Helical" evidence="1">
    <location>
        <begin position="49"/>
        <end position="67"/>
    </location>
</feature>
<feature type="transmembrane region" description="Helical" evidence="1">
    <location>
        <begin position="222"/>
        <end position="241"/>
    </location>
</feature>
<comment type="caution">
    <text evidence="3">The sequence shown here is derived from an EMBL/GenBank/DDBJ whole genome shotgun (WGS) entry which is preliminary data.</text>
</comment>
<dbReference type="SMART" id="SM00460">
    <property type="entry name" value="TGc"/>
    <property type="match status" value="1"/>
</dbReference>
<keyword evidence="1" id="KW-1133">Transmembrane helix</keyword>
<organism evidence="3 4">
    <name type="scientific">Jutongia hominis</name>
    <dbReference type="NCBI Taxonomy" id="2763664"/>
    <lineage>
        <taxon>Bacteria</taxon>
        <taxon>Bacillati</taxon>
        <taxon>Bacillota</taxon>
        <taxon>Clostridia</taxon>
        <taxon>Lachnospirales</taxon>
        <taxon>Lachnospiraceae</taxon>
        <taxon>Jutongia</taxon>
    </lineage>
</organism>
<dbReference type="PANTHER" id="PTHR42736">
    <property type="entry name" value="PROTEIN-GLUTAMINE GAMMA-GLUTAMYLTRANSFERASE"/>
    <property type="match status" value="1"/>
</dbReference>
<dbReference type="SUPFAM" id="SSF54001">
    <property type="entry name" value="Cysteine proteinases"/>
    <property type="match status" value="1"/>
</dbReference>
<protein>
    <submittedName>
        <fullName evidence="3">Transglutaminase family protein</fullName>
    </submittedName>
</protein>
<name>A0ABR7MQY1_9FIRM</name>
<keyword evidence="1" id="KW-0472">Membrane</keyword>
<dbReference type="InterPro" id="IPR038765">
    <property type="entry name" value="Papain-like_cys_pep_sf"/>
</dbReference>
<dbReference type="Gene3D" id="3.10.620.30">
    <property type="match status" value="1"/>
</dbReference>
<sequence>MKKRKWLLPWICVACLITGIFLSFYDTYFYTNKGQLDSLAICFSKKDQIQAICILCILAAVFVYGIYTLRGKYAWSAGIVLTVAGVFIVFTKRKAVVYGIRFVSYLYKNRMAAYMHTVKPSIQIWKTIRQDVFWFEMLIGFLLLLYAAIFVLCMHSKGYLLLFDVAALSLGMIFGKTPGVVSVVWLVLGSVGLFVWMSREERGVKGVKKVTFWQKEYSDKSIFVITALIGMVLLSVSYFYAVRFEKHYFKDAQEARDQNETMVQNMANTGKNLVQTLFHPTIVDNTGDLSNQEPKYTERTVLKVNLPRIPDQPVYLRGFTGDTYTNGKWKAGSYREVEKKAASHFQGFENIDDDTMLEGIWDMGFQIAKSFDGMYQNDMDDNGSITDERNALLIVHSMHIEYVGGGALSKYAYLPYFSSATGASSDEDNGNWSEKREHYLNAKGDNHCVKENNRLQVGCLLLTENEEKLLYQTVKTLKGDKDALLPFTYTAEFYDVYQKLAKQYYTQMPKGRLQSFYQIAKQAGDLKSTWSKAEFVKKYLRNNASYSMNLDPVPKGADYAEYFLLVQKKGYCEHFATAGTLLLRACGVPARYVTGYRVDPEDFKIDPDGGYTAEVKDSDAHAWSEVYIKNMGWVCKDMTPAANAANNLASVKTLKKNASSLKKNNTKVNNTKEEKKQTIQPTATTVPTASAAKDQSTVKAGTKEHLWQAVLICIVVWIVILLCMMILVIRLRQMVYQRSMMREIDLRKKEQKRLQSTYRFVRMAGIREKKNSTDSEWIQEVAQKMPSKEMEEVVQKLAKQIEGLAFSAKVPTQEDWGLWDRQLQWIEKKIYQEVSVFRKILLKIFGLYSVQE</sequence>
<feature type="transmembrane region" description="Helical" evidence="1">
    <location>
        <begin position="706"/>
        <end position="731"/>
    </location>
</feature>
<evidence type="ECO:0000313" key="4">
    <source>
        <dbReference type="Proteomes" id="UP000637513"/>
    </source>
</evidence>
<dbReference type="Proteomes" id="UP000637513">
    <property type="component" value="Unassembled WGS sequence"/>
</dbReference>
<feature type="domain" description="Transglutaminase-like" evidence="2">
    <location>
        <begin position="564"/>
        <end position="640"/>
    </location>
</feature>
<evidence type="ECO:0000313" key="3">
    <source>
        <dbReference type="EMBL" id="MBC8556216.1"/>
    </source>
</evidence>
<feature type="transmembrane region" description="Helical" evidence="1">
    <location>
        <begin position="172"/>
        <end position="196"/>
    </location>
</feature>
<dbReference type="PANTHER" id="PTHR42736:SF1">
    <property type="entry name" value="PROTEIN-GLUTAMINE GAMMA-GLUTAMYLTRANSFERASE"/>
    <property type="match status" value="1"/>
</dbReference>
<feature type="transmembrane region" description="Helical" evidence="1">
    <location>
        <begin position="6"/>
        <end position="28"/>
    </location>
</feature>
<dbReference type="RefSeq" id="WP_249302182.1">
    <property type="nucleotide sequence ID" value="NZ_JACRSW010000001.1"/>
</dbReference>
<dbReference type="InterPro" id="IPR002931">
    <property type="entry name" value="Transglutaminase-like"/>
</dbReference>
<gene>
    <name evidence="3" type="ORF">H8700_00570</name>
</gene>
<accession>A0ABR7MQY1</accession>